<reference evidence="8 9" key="1">
    <citation type="submission" date="2018-04" db="EMBL/GenBank/DDBJ databases">
        <title>Denitrifier Microvirgula.</title>
        <authorList>
            <person name="Anderson E."/>
            <person name="Jang J."/>
            <person name="Ishii S."/>
        </authorList>
    </citation>
    <scope>NUCLEOTIDE SEQUENCE [LARGE SCALE GENOMIC DNA]</scope>
    <source>
        <strain evidence="8 9">BE2.4</strain>
    </source>
</reference>
<feature type="domain" description="Citrate transporter-like" evidence="7">
    <location>
        <begin position="27"/>
        <end position="311"/>
    </location>
</feature>
<evidence type="ECO:0000313" key="8">
    <source>
        <dbReference type="EMBL" id="AVY94119.1"/>
    </source>
</evidence>
<dbReference type="InterPro" id="IPR051475">
    <property type="entry name" value="Diverse_Ion_Transporter"/>
</dbReference>
<feature type="transmembrane region" description="Helical" evidence="6">
    <location>
        <begin position="251"/>
        <end position="271"/>
    </location>
</feature>
<dbReference type="RefSeq" id="WP_107889197.1">
    <property type="nucleotide sequence ID" value="NZ_CP028519.1"/>
</dbReference>
<feature type="transmembrane region" description="Helical" evidence="6">
    <location>
        <begin position="165"/>
        <end position="190"/>
    </location>
</feature>
<dbReference type="InterPro" id="IPR004680">
    <property type="entry name" value="Cit_transptr-like_dom"/>
</dbReference>
<feature type="transmembrane region" description="Helical" evidence="6">
    <location>
        <begin position="20"/>
        <end position="36"/>
    </location>
</feature>
<feature type="transmembrane region" description="Helical" evidence="6">
    <location>
        <begin position="355"/>
        <end position="373"/>
    </location>
</feature>
<comment type="subcellular location">
    <subcellularLocation>
        <location evidence="1">Membrane</location>
        <topology evidence="1">Multi-pass membrane protein</topology>
    </subcellularLocation>
</comment>
<keyword evidence="3 6" id="KW-0812">Transmembrane</keyword>
<dbReference type="AlphaFoldDB" id="A0A2S0P9P4"/>
<feature type="transmembrane region" description="Helical" evidence="6">
    <location>
        <begin position="318"/>
        <end position="343"/>
    </location>
</feature>
<evidence type="ECO:0000256" key="5">
    <source>
        <dbReference type="ARBA" id="ARBA00023136"/>
    </source>
</evidence>
<feature type="transmembrane region" description="Helical" evidence="6">
    <location>
        <begin position="202"/>
        <end position="223"/>
    </location>
</feature>
<evidence type="ECO:0000256" key="2">
    <source>
        <dbReference type="ARBA" id="ARBA00022448"/>
    </source>
</evidence>
<evidence type="ECO:0000256" key="1">
    <source>
        <dbReference type="ARBA" id="ARBA00004141"/>
    </source>
</evidence>
<protein>
    <submittedName>
        <fullName evidence="8">Citrate transporter</fullName>
    </submittedName>
</protein>
<feature type="transmembrane region" description="Helical" evidence="6">
    <location>
        <begin position="126"/>
        <end position="145"/>
    </location>
</feature>
<proteinExistence type="predicted"/>
<keyword evidence="2" id="KW-0813">Transport</keyword>
<dbReference type="Proteomes" id="UP000244173">
    <property type="component" value="Chromosome"/>
</dbReference>
<organism evidence="8 9">
    <name type="scientific">Microvirgula aerodenitrificans</name>
    <dbReference type="NCBI Taxonomy" id="57480"/>
    <lineage>
        <taxon>Bacteria</taxon>
        <taxon>Pseudomonadati</taxon>
        <taxon>Pseudomonadota</taxon>
        <taxon>Betaproteobacteria</taxon>
        <taxon>Neisseriales</taxon>
        <taxon>Aquaspirillaceae</taxon>
        <taxon>Microvirgula</taxon>
    </lineage>
</organism>
<gene>
    <name evidence="8" type="ORF">DAI18_08715</name>
</gene>
<keyword evidence="9" id="KW-1185">Reference proteome</keyword>
<evidence type="ECO:0000256" key="6">
    <source>
        <dbReference type="SAM" id="Phobius"/>
    </source>
</evidence>
<dbReference type="PANTHER" id="PTHR43568">
    <property type="entry name" value="P PROTEIN"/>
    <property type="match status" value="1"/>
</dbReference>
<feature type="transmembrane region" description="Helical" evidence="6">
    <location>
        <begin position="86"/>
        <end position="114"/>
    </location>
</feature>
<dbReference type="GO" id="GO:0016020">
    <property type="term" value="C:membrane"/>
    <property type="evidence" value="ECO:0007669"/>
    <property type="project" value="UniProtKB-SubCell"/>
</dbReference>
<dbReference type="EMBL" id="CP028519">
    <property type="protein sequence ID" value="AVY94119.1"/>
    <property type="molecule type" value="Genomic_DNA"/>
</dbReference>
<dbReference type="GO" id="GO:0055085">
    <property type="term" value="P:transmembrane transport"/>
    <property type="evidence" value="ECO:0007669"/>
    <property type="project" value="InterPro"/>
</dbReference>
<dbReference type="Pfam" id="PF03600">
    <property type="entry name" value="CitMHS"/>
    <property type="match status" value="1"/>
</dbReference>
<feature type="transmembrane region" description="Helical" evidence="6">
    <location>
        <begin position="48"/>
        <end position="66"/>
    </location>
</feature>
<dbReference type="STRING" id="1122240.GCA_000620105_03464"/>
<keyword evidence="4 6" id="KW-1133">Transmembrane helix</keyword>
<dbReference type="KEGG" id="maer:DAI18_08715"/>
<evidence type="ECO:0000256" key="4">
    <source>
        <dbReference type="ARBA" id="ARBA00022989"/>
    </source>
</evidence>
<accession>A0A2S0P9P4</accession>
<evidence type="ECO:0000259" key="7">
    <source>
        <dbReference type="Pfam" id="PF03600"/>
    </source>
</evidence>
<sequence length="374" mass="39562">MSPPSAGTSLPSPASASGGNGLLWSLAGVAVVLAILQPRAPMDWIGLVDWRTIGALAGLLAITQGVERSGILQTVGQRLLSRITNLRTLGLLLTGGAALLSALVTNDVSLFLLVPMTRVLAAQAHLPLTRLVVLEALAVNAGSALTPIGNPQNLYLWHRSGESFFGFIGMMAPAAAIMLFWVFVACWLLLPRTPITLKPAVSTAPVAPRLLGLSVLLFIGFVIALDRNWLPAGLAVVFGVYLFAHPRVLRGIDWGLLAVFVLMFVDLRQIADLPAITTVLRQWSIADGWRAYLAAIATSQLISNVPATLLLDRHVTDLTALAIGVNVGGFGCVLGSLANLIALRLARVPHGLRDFHCISLPFLLVCAASVAVLL</sequence>
<dbReference type="OrthoDB" id="3177666at2"/>
<keyword evidence="5 6" id="KW-0472">Membrane</keyword>
<dbReference type="PANTHER" id="PTHR43568:SF1">
    <property type="entry name" value="P PROTEIN"/>
    <property type="match status" value="1"/>
</dbReference>
<name>A0A2S0P9P4_9NEIS</name>
<evidence type="ECO:0000256" key="3">
    <source>
        <dbReference type="ARBA" id="ARBA00022692"/>
    </source>
</evidence>
<evidence type="ECO:0000313" key="9">
    <source>
        <dbReference type="Proteomes" id="UP000244173"/>
    </source>
</evidence>